<dbReference type="AlphaFoldDB" id="A0A0C3QXQ9"/>
<dbReference type="EMBL" id="KN822946">
    <property type="protein sequence ID" value="KIO33874.1"/>
    <property type="molecule type" value="Genomic_DNA"/>
</dbReference>
<organism evidence="2 3">
    <name type="scientific">Tulasnella calospora MUT 4182</name>
    <dbReference type="NCBI Taxonomy" id="1051891"/>
    <lineage>
        <taxon>Eukaryota</taxon>
        <taxon>Fungi</taxon>
        <taxon>Dikarya</taxon>
        <taxon>Basidiomycota</taxon>
        <taxon>Agaricomycotina</taxon>
        <taxon>Agaricomycetes</taxon>
        <taxon>Cantharellales</taxon>
        <taxon>Tulasnellaceae</taxon>
        <taxon>Tulasnella</taxon>
    </lineage>
</organism>
<dbReference type="STRING" id="1051891.A0A0C3QXQ9"/>
<name>A0A0C3QXQ9_9AGAM</name>
<dbReference type="OrthoDB" id="5592486at2759"/>
<reference evidence="2 3" key="1">
    <citation type="submission" date="2014-04" db="EMBL/GenBank/DDBJ databases">
        <authorList>
            <consortium name="DOE Joint Genome Institute"/>
            <person name="Kuo A."/>
            <person name="Girlanda M."/>
            <person name="Perotto S."/>
            <person name="Kohler A."/>
            <person name="Nagy L.G."/>
            <person name="Floudas D."/>
            <person name="Copeland A."/>
            <person name="Barry K.W."/>
            <person name="Cichocki N."/>
            <person name="Veneault-Fourrey C."/>
            <person name="LaButti K."/>
            <person name="Lindquist E.A."/>
            <person name="Lipzen A."/>
            <person name="Lundell T."/>
            <person name="Morin E."/>
            <person name="Murat C."/>
            <person name="Sun H."/>
            <person name="Tunlid A."/>
            <person name="Henrissat B."/>
            <person name="Grigoriev I.V."/>
            <person name="Hibbett D.S."/>
            <person name="Martin F."/>
            <person name="Nordberg H.P."/>
            <person name="Cantor M.N."/>
            <person name="Hua S.X."/>
        </authorList>
    </citation>
    <scope>NUCLEOTIDE SEQUENCE [LARGE SCALE GENOMIC DNA]</scope>
    <source>
        <strain evidence="2 3">MUT 4182</strain>
    </source>
</reference>
<dbReference type="SUPFAM" id="SSF53474">
    <property type="entry name" value="alpha/beta-Hydrolases"/>
    <property type="match status" value="1"/>
</dbReference>
<keyword evidence="3" id="KW-1185">Reference proteome</keyword>
<feature type="region of interest" description="Disordered" evidence="1">
    <location>
        <begin position="15"/>
        <end position="35"/>
    </location>
</feature>
<reference evidence="3" key="2">
    <citation type="submission" date="2015-01" db="EMBL/GenBank/DDBJ databases">
        <title>Evolutionary Origins and Diversification of the Mycorrhizal Mutualists.</title>
        <authorList>
            <consortium name="DOE Joint Genome Institute"/>
            <consortium name="Mycorrhizal Genomics Consortium"/>
            <person name="Kohler A."/>
            <person name="Kuo A."/>
            <person name="Nagy L.G."/>
            <person name="Floudas D."/>
            <person name="Copeland A."/>
            <person name="Barry K.W."/>
            <person name="Cichocki N."/>
            <person name="Veneault-Fourrey C."/>
            <person name="LaButti K."/>
            <person name="Lindquist E.A."/>
            <person name="Lipzen A."/>
            <person name="Lundell T."/>
            <person name="Morin E."/>
            <person name="Murat C."/>
            <person name="Riley R."/>
            <person name="Ohm R."/>
            <person name="Sun H."/>
            <person name="Tunlid A."/>
            <person name="Henrissat B."/>
            <person name="Grigoriev I.V."/>
            <person name="Hibbett D.S."/>
            <person name="Martin F."/>
        </authorList>
    </citation>
    <scope>NUCLEOTIDE SEQUENCE [LARGE SCALE GENOMIC DNA]</scope>
    <source>
        <strain evidence="3">MUT 4182</strain>
    </source>
</reference>
<accession>A0A0C3QXQ9</accession>
<sequence>PILLDNLGRSTFPSLGLTDTHLQPRISPSPAPVPPSFPYLGRAASPTRSSVEALRSLRERDEALQGTLESFTPALPTNWWWNNKSDVDHLLRVEDQAPTAQEEEARIRERYCAPKNPVVFCHGLLGFDTVTLGAGFVPLQISHWRGIKEVLEANGAEVLITRVPATSSPVERATVLANIITERYKGRSVHLIGELIRLGGIDCRYVASHLQGEDTFKVLSVTTVASPHRGSYFADYFLDTLGERMPTMLAFLDLLPNGGGDGQAFVALTLDNMKKFNEETPDAPGVQYFSWGAEFEPGLLDPFRFPHSVVLPKEGPNDGLVSISSARWGTYLGTLKGVSHLDLVGWVNTARYTWAEWTGRSIKFKPATFYLEVADHLARVVEGVKEGEEPPPRVRTRTGTAETTRTEDGGEVME</sequence>
<proteinExistence type="predicted"/>
<feature type="region of interest" description="Disordered" evidence="1">
    <location>
        <begin position="385"/>
        <end position="414"/>
    </location>
</feature>
<evidence type="ECO:0000256" key="1">
    <source>
        <dbReference type="SAM" id="MobiDB-lite"/>
    </source>
</evidence>
<dbReference type="InterPro" id="IPR029058">
    <property type="entry name" value="AB_hydrolase_fold"/>
</dbReference>
<evidence type="ECO:0000313" key="3">
    <source>
        <dbReference type="Proteomes" id="UP000054248"/>
    </source>
</evidence>
<dbReference type="HOGENOM" id="CLU_015737_0_0_1"/>
<protein>
    <submittedName>
        <fullName evidence="2">Uncharacterized protein</fullName>
    </submittedName>
</protein>
<dbReference type="Gene3D" id="3.40.50.1820">
    <property type="entry name" value="alpha/beta hydrolase"/>
    <property type="match status" value="1"/>
</dbReference>
<dbReference type="Proteomes" id="UP000054248">
    <property type="component" value="Unassembled WGS sequence"/>
</dbReference>
<feature type="non-terminal residue" evidence="2">
    <location>
        <position position="1"/>
    </location>
</feature>
<evidence type="ECO:0000313" key="2">
    <source>
        <dbReference type="EMBL" id="KIO33874.1"/>
    </source>
</evidence>
<gene>
    <name evidence="2" type="ORF">M407DRAFT_65242</name>
</gene>